<accession>A0AAN6EQA8</accession>
<protein>
    <submittedName>
        <fullName evidence="2">Uncharacterized protein</fullName>
    </submittedName>
</protein>
<keyword evidence="1" id="KW-0812">Transmembrane</keyword>
<dbReference type="EMBL" id="JAJGCB010000019">
    <property type="protein sequence ID" value="KAJ8988331.1"/>
    <property type="molecule type" value="Genomic_DNA"/>
</dbReference>
<evidence type="ECO:0000256" key="1">
    <source>
        <dbReference type="SAM" id="Phobius"/>
    </source>
</evidence>
<name>A0AAN6EQA8_EXODE</name>
<dbReference type="Proteomes" id="UP001161757">
    <property type="component" value="Unassembled WGS sequence"/>
</dbReference>
<evidence type="ECO:0000313" key="2">
    <source>
        <dbReference type="EMBL" id="KAJ8988331.1"/>
    </source>
</evidence>
<reference evidence="2" key="1">
    <citation type="submission" date="2023-01" db="EMBL/GenBank/DDBJ databases">
        <title>Exophiala dermititidis isolated from Cystic Fibrosis Patient.</title>
        <authorList>
            <person name="Kurbessoian T."/>
            <person name="Crocker A."/>
            <person name="Murante D."/>
            <person name="Hogan D.A."/>
            <person name="Stajich J.E."/>
        </authorList>
    </citation>
    <scope>NUCLEOTIDE SEQUENCE</scope>
    <source>
        <strain evidence="2">Ex8</strain>
    </source>
</reference>
<evidence type="ECO:0000313" key="3">
    <source>
        <dbReference type="Proteomes" id="UP001161757"/>
    </source>
</evidence>
<organism evidence="2 3">
    <name type="scientific">Exophiala dermatitidis</name>
    <name type="common">Black yeast-like fungus</name>
    <name type="synonym">Wangiella dermatitidis</name>
    <dbReference type="NCBI Taxonomy" id="5970"/>
    <lineage>
        <taxon>Eukaryota</taxon>
        <taxon>Fungi</taxon>
        <taxon>Dikarya</taxon>
        <taxon>Ascomycota</taxon>
        <taxon>Pezizomycotina</taxon>
        <taxon>Eurotiomycetes</taxon>
        <taxon>Chaetothyriomycetidae</taxon>
        <taxon>Chaetothyriales</taxon>
        <taxon>Herpotrichiellaceae</taxon>
        <taxon>Exophiala</taxon>
    </lineage>
</organism>
<keyword evidence="1" id="KW-0472">Membrane</keyword>
<keyword evidence="1" id="KW-1133">Transmembrane helix</keyword>
<proteinExistence type="predicted"/>
<gene>
    <name evidence="2" type="ORF">HRR80_007747</name>
</gene>
<sequence>MDPIRAIRVALEDMLYMLTFSIINGFIILGVFYFIINILPSIIRFVKPIISPPIACVSSAVSKLKRPRSFTLAMIPLGPVPFDTYHTAFLLAQRMPRDLVPGVLDLAGFWIDAPLASTTRPLKVTEGAAGSEYVVVDLPETFPAKGLRTLTFTVTSKDQGWSWDNHFHGTYYNSHTWFEVTIWPADSGHPGQAREPRKPLASRKIIINVHAGKAYKTHTVRWSHDDRNEDIRKLVRSIHGGMRVAITAWALYPAWENDVRSARIDCQVNAVRKM</sequence>
<dbReference type="AlphaFoldDB" id="A0AAN6EQA8"/>
<feature type="transmembrane region" description="Helical" evidence="1">
    <location>
        <begin position="15"/>
        <end position="39"/>
    </location>
</feature>
<comment type="caution">
    <text evidence="2">The sequence shown here is derived from an EMBL/GenBank/DDBJ whole genome shotgun (WGS) entry which is preliminary data.</text>
</comment>